<dbReference type="InterPro" id="IPR024163">
    <property type="entry name" value="Aerotolerance_reg_N"/>
</dbReference>
<evidence type="ECO:0000313" key="5">
    <source>
        <dbReference type="Proteomes" id="UP000004688"/>
    </source>
</evidence>
<dbReference type="Pfam" id="PF07584">
    <property type="entry name" value="BatA"/>
    <property type="match status" value="1"/>
</dbReference>
<feature type="transmembrane region" description="Helical" evidence="1">
    <location>
        <begin position="61"/>
        <end position="83"/>
    </location>
</feature>
<evidence type="ECO:0008006" key="6">
    <source>
        <dbReference type="Google" id="ProtNLM"/>
    </source>
</evidence>
<dbReference type="Gene3D" id="3.40.50.12140">
    <property type="entry name" value="Domain of unknown function DUF4159"/>
    <property type="match status" value="1"/>
</dbReference>
<dbReference type="STRING" id="391616.OA238_c35260"/>
<evidence type="ECO:0000313" key="4">
    <source>
        <dbReference type="EMBL" id="AGI73495.1"/>
    </source>
</evidence>
<proteinExistence type="predicted"/>
<dbReference type="Pfam" id="PF13709">
    <property type="entry name" value="DUF4159"/>
    <property type="match status" value="1"/>
</dbReference>
<protein>
    <recommendedName>
        <fullName evidence="6">DUF4159 domain-containing protein</fullName>
    </recommendedName>
</protein>
<keyword evidence="1" id="KW-0472">Membrane</keyword>
<dbReference type="InterPro" id="IPR011933">
    <property type="entry name" value="Double_TM_dom"/>
</dbReference>
<dbReference type="PANTHER" id="PTHR37464:SF1">
    <property type="entry name" value="BLL2463 PROTEIN"/>
    <property type="match status" value="1"/>
</dbReference>
<dbReference type="InterPro" id="IPR029062">
    <property type="entry name" value="Class_I_gatase-like"/>
</dbReference>
<dbReference type="AlphaFoldDB" id="M9RUL3"/>
<dbReference type="NCBIfam" id="TIGR02226">
    <property type="entry name" value="two_anch"/>
    <property type="match status" value="1"/>
</dbReference>
<feature type="domain" description="DUF4159" evidence="3">
    <location>
        <begin position="680"/>
        <end position="898"/>
    </location>
</feature>
<name>M9RUL3_9RHOB</name>
<feature type="transmembrane region" description="Helical" evidence="1">
    <location>
        <begin position="6"/>
        <end position="28"/>
    </location>
</feature>
<dbReference type="InterPro" id="IPR025297">
    <property type="entry name" value="DUF4159"/>
</dbReference>
<dbReference type="KEGG" id="oar:OA238_c35260"/>
<sequence length="918" mass="98493">MLNLGPIAFATPWLLLGLLILPILWLLLRAVPPAPIRRRFPGVALLLGLTDDTSQTDRTPWWLLLLRLIAVAAIITAFAGPVLNPDEDTPGTGPLLIVVDGTWADARDWPRRVDRIDAALTEAARDGRTAALVALTDLPPEPPVFQDAQAVRQRIPALQPHPYAPDSDALTHWADSLTGQFDTFWMSDGLARNSRDALLAALESHGTVTAFESPRPVLGLRAAQFEDDNVTVTALRATSGIEVETTITAIGLDPAGVERRLSSAIATFEATATQATATFDLPPELRNRVTRFEIQGMRSAGAVTLTDDALKRREVALLAGASDREALDLLSPLHYLEQALIPTADLIDGTLQDVLLANPDAIILADVGTLTAIEADTMLDWVESGGLLVRFAGPRLAASDISRIDEDPLMPVRLRIGGRSIGGAMSWGEPKVLAPFPASSPFFGLTIPDDVAVTAQVVAQPDPTLAQRVIAQLADGTPLVTRKSAGSGSIVLFHVTANAEWSTLPLSGLFVQMLERLAVSTRPSAPTAEDLIGTTWMAEDVLDAFGDLIRADTLPGVDGEALATATPSAMMPPGLYAGEDRRIAVNVIGRDDTLIATTWPARIAVEGLDVVRETLLKGWLLAAALVLLTIDIIASLALSGRLRGPRAAAVATVLIALMIAPQARAQDDSFAIAATADVVLAYVVTGDTRVDEMSDAGLYGLSNTLFQRTSIEPSFPVGIDLETDELAFFPFIYWPITADQQLPTREAYAKLNRYLRSGGMILFDTRDADLARFGSSSPQGRKLQAIARGLDIPALEPIPQDHVLTRTFYLLQDFPGRHPSRDVWVEAAPAGAEISDGMPFRDLNDGVTPVVVGGNDWAAAWATDRQGNPLVPIGRGMAGERQREIALRFGVNLIMHVLTGNYKSDQVHVPALLDRLGQ</sequence>
<organism evidence="4 5">
    <name type="scientific">Octadecabacter arcticus 238</name>
    <dbReference type="NCBI Taxonomy" id="391616"/>
    <lineage>
        <taxon>Bacteria</taxon>
        <taxon>Pseudomonadati</taxon>
        <taxon>Pseudomonadota</taxon>
        <taxon>Alphaproteobacteria</taxon>
        <taxon>Rhodobacterales</taxon>
        <taxon>Roseobacteraceae</taxon>
        <taxon>Octadecabacter</taxon>
    </lineage>
</organism>
<dbReference type="CDD" id="cd03143">
    <property type="entry name" value="A4_beta-galactosidase_middle_domain"/>
    <property type="match status" value="1"/>
</dbReference>
<keyword evidence="5" id="KW-1185">Reference proteome</keyword>
<dbReference type="Gene3D" id="3.40.50.880">
    <property type="match status" value="1"/>
</dbReference>
<dbReference type="RefSeq" id="WP_015496500.1">
    <property type="nucleotide sequence ID" value="NC_020908.1"/>
</dbReference>
<dbReference type="SUPFAM" id="SSF52317">
    <property type="entry name" value="Class I glutamine amidotransferase-like"/>
    <property type="match status" value="1"/>
</dbReference>
<evidence type="ECO:0000259" key="3">
    <source>
        <dbReference type="Pfam" id="PF13709"/>
    </source>
</evidence>
<dbReference type="HOGENOM" id="CLU_014519_0_0_5"/>
<dbReference type="eggNOG" id="ENOG502Z7KE">
    <property type="taxonomic scope" value="Bacteria"/>
</dbReference>
<dbReference type="OrthoDB" id="9773014at2"/>
<dbReference type="PANTHER" id="PTHR37464">
    <property type="entry name" value="BLL2463 PROTEIN"/>
    <property type="match status" value="1"/>
</dbReference>
<dbReference type="EMBL" id="CP003742">
    <property type="protein sequence ID" value="AGI73495.1"/>
    <property type="molecule type" value="Genomic_DNA"/>
</dbReference>
<feature type="domain" description="Aerotolerance regulator N-terminal" evidence="2">
    <location>
        <begin position="7"/>
        <end position="81"/>
    </location>
</feature>
<accession>M9RUL3</accession>
<evidence type="ECO:0000256" key="1">
    <source>
        <dbReference type="SAM" id="Phobius"/>
    </source>
</evidence>
<keyword evidence="1" id="KW-0812">Transmembrane</keyword>
<gene>
    <name evidence="4" type="ORF">OA238_c35260</name>
</gene>
<keyword evidence="1" id="KW-1133">Transmembrane helix</keyword>
<evidence type="ECO:0000259" key="2">
    <source>
        <dbReference type="Pfam" id="PF07584"/>
    </source>
</evidence>
<dbReference type="Proteomes" id="UP000004688">
    <property type="component" value="Chromosome"/>
</dbReference>
<reference evidence="4 5" key="1">
    <citation type="journal article" date="2013" name="PLoS ONE">
        <title>Poles Apart: Arctic and Antarctic Octadecabacter strains Share High Genome Plasticity and a New Type of Xanthorhodopsin.</title>
        <authorList>
            <person name="Vollmers J."/>
            <person name="Voget S."/>
            <person name="Dietrich S."/>
            <person name="Gollnow K."/>
            <person name="Smits M."/>
            <person name="Meyer K."/>
            <person name="Brinkhoff T."/>
            <person name="Simon M."/>
            <person name="Daniel R."/>
        </authorList>
    </citation>
    <scope>NUCLEOTIDE SEQUENCE [LARGE SCALE GENOMIC DNA]</scope>
    <source>
        <strain evidence="4 5">238</strain>
    </source>
</reference>